<dbReference type="SMART" id="SM00849">
    <property type="entry name" value="Lactamase_B"/>
    <property type="match status" value="1"/>
</dbReference>
<dbReference type="InterPro" id="IPR052926">
    <property type="entry name" value="Metallo-beta-lactamase_dom"/>
</dbReference>
<protein>
    <submittedName>
        <fullName evidence="2">MBL fold metallo-hydrolase</fullName>
    </submittedName>
</protein>
<dbReference type="EMBL" id="PKUS01000008">
    <property type="protein sequence ID" value="PLW69162.1"/>
    <property type="molecule type" value="Genomic_DNA"/>
</dbReference>
<feature type="domain" description="Metallo-beta-lactamase" evidence="1">
    <location>
        <begin position="33"/>
        <end position="257"/>
    </location>
</feature>
<dbReference type="PANTHER" id="PTHR13754">
    <property type="entry name" value="METALLO-BETA-LACTAMASE SUPERFAMILY PROTEIN"/>
    <property type="match status" value="1"/>
</dbReference>
<dbReference type="AlphaFoldDB" id="A0A2N5X3W3"/>
<dbReference type="InterPro" id="IPR036866">
    <property type="entry name" value="RibonucZ/Hydroxyglut_hydro"/>
</dbReference>
<dbReference type="GO" id="GO:0016740">
    <property type="term" value="F:transferase activity"/>
    <property type="evidence" value="ECO:0007669"/>
    <property type="project" value="TreeGrafter"/>
</dbReference>
<accession>A0A2N5X3W3</accession>
<dbReference type="GO" id="GO:0016787">
    <property type="term" value="F:hydrolase activity"/>
    <property type="evidence" value="ECO:0007669"/>
    <property type="project" value="UniProtKB-KW"/>
</dbReference>
<dbReference type="Pfam" id="PF00753">
    <property type="entry name" value="Lactamase_B"/>
    <property type="match status" value="1"/>
</dbReference>
<sequence>MQNRVEENQVQFRIVTVVENRVPQGLTPLLGEHGQAFFIDCGDRQLLFDTGQGLSLLHNADALGIDLCTINAVVLSHGHFDHAGGLLHLLQRTADFDLFAHHDAFERKMVNVRGTLFPVGVNDDRAALENAGVRLQLASGPQEIMPGVIATGSIPRRNEFEEIEPIFFCGQPGAECHDSLEDDQALVLDTHKGSVILMGCAHSGLINTLHHVAEITGCSKVHAILGGLHLEHAGQDRIERMLAHLREFEVDRMVVGHCTGMRPTAQLMNVLGDRVCANQVGYELVI</sequence>
<dbReference type="SUPFAM" id="SSF56281">
    <property type="entry name" value="Metallo-hydrolase/oxidoreductase"/>
    <property type="match status" value="1"/>
</dbReference>
<dbReference type="InterPro" id="IPR041712">
    <property type="entry name" value="DHPS-like_MBL-fold"/>
</dbReference>
<reference evidence="2 3" key="1">
    <citation type="submission" date="2018-01" db="EMBL/GenBank/DDBJ databases">
        <title>The draft genome sequence of Halioglobus lutimaris HF004.</title>
        <authorList>
            <person name="Du Z.-J."/>
            <person name="Shi M.-J."/>
        </authorList>
    </citation>
    <scope>NUCLEOTIDE SEQUENCE [LARGE SCALE GENOMIC DNA]</scope>
    <source>
        <strain evidence="2 3">HF004</strain>
    </source>
</reference>
<dbReference type="InterPro" id="IPR001279">
    <property type="entry name" value="Metallo-B-lactamas"/>
</dbReference>
<dbReference type="OrthoDB" id="9803916at2"/>
<gene>
    <name evidence="2" type="ORF">C0039_08865</name>
</gene>
<keyword evidence="2" id="KW-0378">Hydrolase</keyword>
<proteinExistence type="predicted"/>
<name>A0A2N5X3W3_9GAMM</name>
<evidence type="ECO:0000313" key="3">
    <source>
        <dbReference type="Proteomes" id="UP000235005"/>
    </source>
</evidence>
<evidence type="ECO:0000259" key="1">
    <source>
        <dbReference type="SMART" id="SM00849"/>
    </source>
</evidence>
<evidence type="ECO:0000313" key="2">
    <source>
        <dbReference type="EMBL" id="PLW69162.1"/>
    </source>
</evidence>
<keyword evidence="3" id="KW-1185">Reference proteome</keyword>
<dbReference type="Gene3D" id="3.60.15.10">
    <property type="entry name" value="Ribonuclease Z/Hydroxyacylglutathione hydrolase-like"/>
    <property type="match status" value="1"/>
</dbReference>
<dbReference type="CDD" id="cd07713">
    <property type="entry name" value="DHPS-like_MBL-fold"/>
    <property type="match status" value="1"/>
</dbReference>
<organism evidence="2 3">
    <name type="scientific">Pseudohalioglobus lutimaris</name>
    <dbReference type="NCBI Taxonomy" id="1737061"/>
    <lineage>
        <taxon>Bacteria</taxon>
        <taxon>Pseudomonadati</taxon>
        <taxon>Pseudomonadota</taxon>
        <taxon>Gammaproteobacteria</taxon>
        <taxon>Cellvibrionales</taxon>
        <taxon>Halieaceae</taxon>
        <taxon>Pseudohalioglobus</taxon>
    </lineage>
</organism>
<dbReference type="PANTHER" id="PTHR13754:SF13">
    <property type="entry name" value="METALLO-BETA-LACTAMASE SUPERFAMILY PROTEIN (AFU_ORTHOLOGUE AFUA_3G07630)"/>
    <property type="match status" value="1"/>
</dbReference>
<dbReference type="Proteomes" id="UP000235005">
    <property type="component" value="Unassembled WGS sequence"/>
</dbReference>
<comment type="caution">
    <text evidence="2">The sequence shown here is derived from an EMBL/GenBank/DDBJ whole genome shotgun (WGS) entry which is preliminary data.</text>
</comment>